<dbReference type="InterPro" id="IPR011252">
    <property type="entry name" value="Fibrogen-bd_dom1"/>
</dbReference>
<keyword evidence="4" id="KW-0732">Signal</keyword>
<feature type="domain" description="DUF5979" evidence="8">
    <location>
        <begin position="300"/>
        <end position="403"/>
    </location>
</feature>
<protein>
    <recommendedName>
        <fullName evidence="11">SDR-like Ig domain-containing protein</fullName>
    </recommendedName>
</protein>
<evidence type="ECO:0000259" key="7">
    <source>
        <dbReference type="Pfam" id="PF17961"/>
    </source>
</evidence>
<dbReference type="InterPro" id="IPR008966">
    <property type="entry name" value="Adhesion_dom_sf"/>
</dbReference>
<evidence type="ECO:0000256" key="2">
    <source>
        <dbReference type="ARBA" id="ARBA00022512"/>
    </source>
</evidence>
<sequence>MLASTAASAAEIDAITDVTISKQVLNVNTAFDVSAKWAVPDGSQAGDTFTLTFPSEVEAYASTIQLKDPDGNVVGSCNVSANSFLCTLSNYVTTHDNVHGTLWFHAIAESSTTKTELVFTAGNNVEFLIPVPGGIGVIPEKPLPTQVVKDGWMEQDGQNIRWRIRVPGSALVPVNGQDVVFTDTYEVGQEFNESTFQVAWSPTANWPTFTYNVLAPGTTANTYTLTNSPQSNSFSAVIHNPVTDGSRIYELSYTTRVADGTATGHIFGNRVEANSTVVSSFNVRYVSSGGNGNGDALGDFTVTKSVIGTGATRVAGATYSVRYAYDDKGTEVTGQLTVADGETAAATSLPVGTVVTLSELVPADVDGVVYGTPVFSGDGVVPTDTGATITIGDDAAVAVALENPVSLVPPTPITPPATPILTPPGAPTPPQPVSPPSGTPSATVATLATTGTDVWPIVALAVAILLAGAVLEGRSRLPRNG</sequence>
<keyword evidence="10" id="KW-1185">Reference proteome</keyword>
<evidence type="ECO:0000256" key="1">
    <source>
        <dbReference type="ARBA" id="ARBA00004168"/>
    </source>
</evidence>
<gene>
    <name evidence="9" type="ORF">FHX76_002306</name>
</gene>
<dbReference type="SUPFAM" id="SSF49401">
    <property type="entry name" value="Bacterial adhesins"/>
    <property type="match status" value="2"/>
</dbReference>
<dbReference type="AlphaFoldDB" id="A0A7X5R2Y1"/>
<keyword evidence="5" id="KW-0572">Peptidoglycan-anchor</keyword>
<reference evidence="9 10" key="1">
    <citation type="submission" date="2020-02" db="EMBL/GenBank/DDBJ databases">
        <title>Sequencing the genomes of 1000 actinobacteria strains.</title>
        <authorList>
            <person name="Klenk H.-P."/>
        </authorList>
    </citation>
    <scope>NUCLEOTIDE SEQUENCE [LARGE SCALE GENOMIC DNA]</scope>
    <source>
        <strain evidence="9 10">DSM 27960</strain>
    </source>
</reference>
<dbReference type="RefSeq" id="WP_167150792.1">
    <property type="nucleotide sequence ID" value="NZ_JAAMOX010000002.1"/>
</dbReference>
<evidence type="ECO:0000256" key="4">
    <source>
        <dbReference type="ARBA" id="ARBA00022729"/>
    </source>
</evidence>
<dbReference type="Proteomes" id="UP000541033">
    <property type="component" value="Unassembled WGS sequence"/>
</dbReference>
<dbReference type="EMBL" id="JAAMOX010000002">
    <property type="protein sequence ID" value="NIH54410.1"/>
    <property type="molecule type" value="Genomic_DNA"/>
</dbReference>
<evidence type="ECO:0000259" key="8">
    <source>
        <dbReference type="Pfam" id="PF19407"/>
    </source>
</evidence>
<evidence type="ECO:0000313" key="9">
    <source>
        <dbReference type="EMBL" id="NIH54410.1"/>
    </source>
</evidence>
<evidence type="ECO:0008006" key="11">
    <source>
        <dbReference type="Google" id="ProtNLM"/>
    </source>
</evidence>
<keyword evidence="3" id="KW-0964">Secreted</keyword>
<dbReference type="Pfam" id="PF19407">
    <property type="entry name" value="DUF5979"/>
    <property type="match status" value="1"/>
</dbReference>
<evidence type="ECO:0000256" key="5">
    <source>
        <dbReference type="ARBA" id="ARBA00023088"/>
    </source>
</evidence>
<evidence type="ECO:0000256" key="6">
    <source>
        <dbReference type="SAM" id="MobiDB-lite"/>
    </source>
</evidence>
<evidence type="ECO:0000256" key="3">
    <source>
        <dbReference type="ARBA" id="ARBA00022525"/>
    </source>
</evidence>
<dbReference type="Pfam" id="PF17961">
    <property type="entry name" value="Big_8"/>
    <property type="match status" value="1"/>
</dbReference>
<comment type="caution">
    <text evidence="9">The sequence shown here is derived from an EMBL/GenBank/DDBJ whole genome shotgun (WGS) entry which is preliminary data.</text>
</comment>
<feature type="region of interest" description="Disordered" evidence="6">
    <location>
        <begin position="409"/>
        <end position="443"/>
    </location>
</feature>
<dbReference type="InterPro" id="IPR046022">
    <property type="entry name" value="DUF5979"/>
</dbReference>
<evidence type="ECO:0000313" key="10">
    <source>
        <dbReference type="Proteomes" id="UP000541033"/>
    </source>
</evidence>
<dbReference type="Gene3D" id="2.60.40.1280">
    <property type="match status" value="1"/>
</dbReference>
<accession>A0A7X5R2Y1</accession>
<keyword evidence="2" id="KW-0134">Cell wall</keyword>
<comment type="subcellular location">
    <subcellularLocation>
        <location evidence="1">Secreted</location>
        <location evidence="1">Cell wall</location>
        <topology evidence="1">Peptidoglycan-anchor</topology>
    </subcellularLocation>
</comment>
<proteinExistence type="predicted"/>
<feature type="domain" description="SDR-like Ig" evidence="7">
    <location>
        <begin position="29"/>
        <end position="115"/>
    </location>
</feature>
<dbReference type="Gene3D" id="2.60.40.740">
    <property type="match status" value="1"/>
</dbReference>
<feature type="compositionally biased region" description="Pro residues" evidence="6">
    <location>
        <begin position="409"/>
        <end position="438"/>
    </location>
</feature>
<organism evidence="9 10">
    <name type="scientific">Lysinibacter cavernae</name>
    <dbReference type="NCBI Taxonomy" id="1640652"/>
    <lineage>
        <taxon>Bacteria</taxon>
        <taxon>Bacillati</taxon>
        <taxon>Actinomycetota</taxon>
        <taxon>Actinomycetes</taxon>
        <taxon>Micrococcales</taxon>
        <taxon>Microbacteriaceae</taxon>
        <taxon>Lysinibacter</taxon>
    </lineage>
</organism>
<dbReference type="InterPro" id="IPR041171">
    <property type="entry name" value="SDR_Ig"/>
</dbReference>
<name>A0A7X5R2Y1_9MICO</name>
<dbReference type="GO" id="GO:0007155">
    <property type="term" value="P:cell adhesion"/>
    <property type="evidence" value="ECO:0007669"/>
    <property type="project" value="InterPro"/>
</dbReference>